<dbReference type="InterPro" id="IPR036770">
    <property type="entry name" value="Ankyrin_rpt-contain_sf"/>
</dbReference>
<dbReference type="SUPFAM" id="SSF48403">
    <property type="entry name" value="Ankyrin repeat"/>
    <property type="match status" value="1"/>
</dbReference>
<sequence length="309" mass="33528">METSPITRSIIRGEHSLVLESLRQGEDANAVCSRTGQGYLHIICTHARGDSENAWVPMVYQLSNAGVDLNHRDRTGCTATWVAIRRKLVQVLAALLKCGAHLDTAELEEAEAGRGVTRNDMLEVVRRFSPGYWEAVLDPNPFKVSRLVKAWARVNISRRGTGQTLIEFAKQNARDGAVVGLLLQHEASIELAHAVMAGDAQRTTVLLCNGGADLATADFSVRVPALHAFAPLSLRGAAERYGHVNILKLLQDRETGGPKSASVSPTHKAVYDWSSWGSLSSKVPDYVCQGRTGNRSMANQTSSAMCTVL</sequence>
<dbReference type="Proteomes" id="UP000271974">
    <property type="component" value="Unassembled WGS sequence"/>
</dbReference>
<dbReference type="Gene3D" id="1.25.40.20">
    <property type="entry name" value="Ankyrin repeat-containing domain"/>
    <property type="match status" value="2"/>
</dbReference>
<dbReference type="EMBL" id="RQTK01000141">
    <property type="protein sequence ID" value="RUS86368.1"/>
    <property type="molecule type" value="Genomic_DNA"/>
</dbReference>
<evidence type="ECO:0000313" key="1">
    <source>
        <dbReference type="EMBL" id="RUS86368.1"/>
    </source>
</evidence>
<protein>
    <submittedName>
        <fullName evidence="1">Uncharacterized protein</fullName>
    </submittedName>
</protein>
<name>A0A3S1HUH2_ELYCH</name>
<dbReference type="OrthoDB" id="432281at2759"/>
<accession>A0A3S1HUH2</accession>
<dbReference type="AlphaFoldDB" id="A0A3S1HUH2"/>
<reference evidence="1 2" key="1">
    <citation type="submission" date="2019-01" db="EMBL/GenBank/DDBJ databases">
        <title>A draft genome assembly of the solar-powered sea slug Elysia chlorotica.</title>
        <authorList>
            <person name="Cai H."/>
            <person name="Li Q."/>
            <person name="Fang X."/>
            <person name="Li J."/>
            <person name="Curtis N.E."/>
            <person name="Altenburger A."/>
            <person name="Shibata T."/>
            <person name="Feng M."/>
            <person name="Maeda T."/>
            <person name="Schwartz J.A."/>
            <person name="Shigenobu S."/>
            <person name="Lundholm N."/>
            <person name="Nishiyama T."/>
            <person name="Yang H."/>
            <person name="Hasebe M."/>
            <person name="Li S."/>
            <person name="Pierce S.K."/>
            <person name="Wang J."/>
        </authorList>
    </citation>
    <scope>NUCLEOTIDE SEQUENCE [LARGE SCALE GENOMIC DNA]</scope>
    <source>
        <strain evidence="1">EC2010</strain>
        <tissue evidence="1">Whole organism of an adult</tissue>
    </source>
</reference>
<organism evidence="1 2">
    <name type="scientific">Elysia chlorotica</name>
    <name type="common">Eastern emerald elysia</name>
    <name type="synonym">Sea slug</name>
    <dbReference type="NCBI Taxonomy" id="188477"/>
    <lineage>
        <taxon>Eukaryota</taxon>
        <taxon>Metazoa</taxon>
        <taxon>Spiralia</taxon>
        <taxon>Lophotrochozoa</taxon>
        <taxon>Mollusca</taxon>
        <taxon>Gastropoda</taxon>
        <taxon>Heterobranchia</taxon>
        <taxon>Euthyneura</taxon>
        <taxon>Panpulmonata</taxon>
        <taxon>Sacoglossa</taxon>
        <taxon>Placobranchoidea</taxon>
        <taxon>Plakobranchidae</taxon>
        <taxon>Elysia</taxon>
    </lineage>
</organism>
<evidence type="ECO:0000313" key="2">
    <source>
        <dbReference type="Proteomes" id="UP000271974"/>
    </source>
</evidence>
<proteinExistence type="predicted"/>
<comment type="caution">
    <text evidence="1">The sequence shown here is derived from an EMBL/GenBank/DDBJ whole genome shotgun (WGS) entry which is preliminary data.</text>
</comment>
<keyword evidence="2" id="KW-1185">Reference proteome</keyword>
<gene>
    <name evidence="1" type="ORF">EGW08_005886</name>
</gene>